<dbReference type="Proteomes" id="UP000298663">
    <property type="component" value="Unassembled WGS sequence"/>
</dbReference>
<sequence length="74" mass="8525">MVIEQFIFSVLGLFSVFAGSSRRLQNCNNPIILVRGEANWNVIPLALIGGRLLILRLNCFCVLEIQFLELYWIR</sequence>
<protein>
    <submittedName>
        <fullName evidence="1">Uncharacterized protein</fullName>
    </submittedName>
</protein>
<proteinExistence type="predicted"/>
<keyword evidence="2" id="KW-1185">Reference proteome</keyword>
<accession>A0A4U5NDE6</accession>
<dbReference type="AlphaFoldDB" id="A0A4U5NDE6"/>
<gene>
    <name evidence="1" type="ORF">L596_014664</name>
</gene>
<name>A0A4U5NDE6_STECR</name>
<reference evidence="1 2" key="1">
    <citation type="journal article" date="2015" name="Genome Biol.">
        <title>Comparative genomics of Steinernema reveals deeply conserved gene regulatory networks.</title>
        <authorList>
            <person name="Dillman A.R."/>
            <person name="Macchietto M."/>
            <person name="Porter C.F."/>
            <person name="Rogers A."/>
            <person name="Williams B."/>
            <person name="Antoshechkin I."/>
            <person name="Lee M.M."/>
            <person name="Goodwin Z."/>
            <person name="Lu X."/>
            <person name="Lewis E.E."/>
            <person name="Goodrich-Blair H."/>
            <person name="Stock S.P."/>
            <person name="Adams B.J."/>
            <person name="Sternberg P.W."/>
            <person name="Mortazavi A."/>
        </authorList>
    </citation>
    <scope>NUCLEOTIDE SEQUENCE [LARGE SCALE GENOMIC DNA]</scope>
    <source>
        <strain evidence="1 2">ALL</strain>
    </source>
</reference>
<evidence type="ECO:0000313" key="2">
    <source>
        <dbReference type="Proteomes" id="UP000298663"/>
    </source>
</evidence>
<evidence type="ECO:0000313" key="1">
    <source>
        <dbReference type="EMBL" id="TKR80616.1"/>
    </source>
</evidence>
<organism evidence="1 2">
    <name type="scientific">Steinernema carpocapsae</name>
    <name type="common">Entomopathogenic nematode</name>
    <dbReference type="NCBI Taxonomy" id="34508"/>
    <lineage>
        <taxon>Eukaryota</taxon>
        <taxon>Metazoa</taxon>
        <taxon>Ecdysozoa</taxon>
        <taxon>Nematoda</taxon>
        <taxon>Chromadorea</taxon>
        <taxon>Rhabditida</taxon>
        <taxon>Tylenchina</taxon>
        <taxon>Panagrolaimomorpha</taxon>
        <taxon>Strongyloidoidea</taxon>
        <taxon>Steinernematidae</taxon>
        <taxon>Steinernema</taxon>
    </lineage>
</organism>
<comment type="caution">
    <text evidence="1">The sequence shown here is derived from an EMBL/GenBank/DDBJ whole genome shotgun (WGS) entry which is preliminary data.</text>
</comment>
<reference evidence="1 2" key="2">
    <citation type="journal article" date="2019" name="G3 (Bethesda)">
        <title>Hybrid Assembly of the Genome of the Entomopathogenic Nematode Steinernema carpocapsae Identifies the X-Chromosome.</title>
        <authorList>
            <person name="Serra L."/>
            <person name="Macchietto M."/>
            <person name="Macias-Munoz A."/>
            <person name="McGill C.J."/>
            <person name="Rodriguez I.M."/>
            <person name="Rodriguez B."/>
            <person name="Murad R."/>
            <person name="Mortazavi A."/>
        </authorList>
    </citation>
    <scope>NUCLEOTIDE SEQUENCE [LARGE SCALE GENOMIC DNA]</scope>
    <source>
        <strain evidence="1 2">ALL</strain>
    </source>
</reference>
<dbReference type="EMBL" id="AZBU02000004">
    <property type="protein sequence ID" value="TKR80616.1"/>
    <property type="molecule type" value="Genomic_DNA"/>
</dbReference>